<keyword evidence="4 9" id="KW-1133">Transmembrane helix</keyword>
<dbReference type="PANTHER" id="PTHR24228:SF74">
    <property type="entry name" value="G-PROTEIN COUPLED RECEPTORS FAMILY 1 PROFILE DOMAIN-CONTAINING PROTEIN"/>
    <property type="match status" value="1"/>
</dbReference>
<dbReference type="GO" id="GO:0071482">
    <property type="term" value="P:cellular response to light stimulus"/>
    <property type="evidence" value="ECO:0000318"/>
    <property type="project" value="GO_Central"/>
</dbReference>
<dbReference type="EnsemblMetazoa" id="XM_031000490">
    <property type="protein sequence ID" value="XP_030856350"/>
    <property type="gene ID" value="LOC105441079"/>
</dbReference>
<evidence type="ECO:0000256" key="4">
    <source>
        <dbReference type="ARBA" id="ARBA00022989"/>
    </source>
</evidence>
<dbReference type="RefSeq" id="XP_030856350.1">
    <property type="nucleotide sequence ID" value="XM_031000490.1"/>
</dbReference>
<evidence type="ECO:0000313" key="11">
    <source>
        <dbReference type="EnsemblMetazoa" id="XP_030856350"/>
    </source>
</evidence>
<evidence type="ECO:0000256" key="2">
    <source>
        <dbReference type="ARBA" id="ARBA00022475"/>
    </source>
</evidence>
<dbReference type="PRINTS" id="PR00237">
    <property type="entry name" value="GPCRRHODOPSN"/>
</dbReference>
<feature type="transmembrane region" description="Helical" evidence="9">
    <location>
        <begin position="283"/>
        <end position="304"/>
    </location>
</feature>
<keyword evidence="12" id="KW-1185">Reference proteome</keyword>
<dbReference type="AlphaFoldDB" id="A0A7M7PTV0"/>
<dbReference type="OMA" id="RRVTRMC"/>
<evidence type="ECO:0000256" key="1">
    <source>
        <dbReference type="ARBA" id="ARBA00004651"/>
    </source>
</evidence>
<evidence type="ECO:0000256" key="5">
    <source>
        <dbReference type="ARBA" id="ARBA00023040"/>
    </source>
</evidence>
<evidence type="ECO:0000256" key="3">
    <source>
        <dbReference type="ARBA" id="ARBA00022692"/>
    </source>
</evidence>
<dbReference type="Gene3D" id="1.20.1070.10">
    <property type="entry name" value="Rhodopsin 7-helix transmembrane proteins"/>
    <property type="match status" value="1"/>
</dbReference>
<dbReference type="InParanoid" id="A0A7M7PTV0"/>
<dbReference type="GO" id="GO:0008020">
    <property type="term" value="F:G protein-coupled photoreceptor activity"/>
    <property type="evidence" value="ECO:0000318"/>
    <property type="project" value="GO_Central"/>
</dbReference>
<feature type="transmembrane region" description="Helical" evidence="9">
    <location>
        <begin position="130"/>
        <end position="151"/>
    </location>
</feature>
<feature type="transmembrane region" description="Helical" evidence="9">
    <location>
        <begin position="316"/>
        <end position="337"/>
    </location>
</feature>
<keyword evidence="5" id="KW-0297">G-protein coupled receptor</keyword>
<dbReference type="PROSITE" id="PS50262">
    <property type="entry name" value="G_PROTEIN_RECEP_F1_2"/>
    <property type="match status" value="1"/>
</dbReference>
<keyword evidence="7" id="KW-0675">Receptor</keyword>
<reference evidence="11" key="2">
    <citation type="submission" date="2021-01" db="UniProtKB">
        <authorList>
            <consortium name="EnsemblMetazoa"/>
        </authorList>
    </citation>
    <scope>IDENTIFICATION</scope>
</reference>
<evidence type="ECO:0000256" key="7">
    <source>
        <dbReference type="ARBA" id="ARBA00023170"/>
    </source>
</evidence>
<dbReference type="GO" id="GO:0005886">
    <property type="term" value="C:plasma membrane"/>
    <property type="evidence" value="ECO:0000318"/>
    <property type="project" value="GO_Central"/>
</dbReference>
<keyword evidence="6 9" id="KW-0472">Membrane</keyword>
<dbReference type="KEGG" id="spu:105441079"/>
<feature type="transmembrane region" description="Helical" evidence="9">
    <location>
        <begin position="219"/>
        <end position="240"/>
    </location>
</feature>
<protein>
    <recommendedName>
        <fullName evidence="10">G-protein coupled receptors family 1 profile domain-containing protein</fullName>
    </recommendedName>
</protein>
<organism evidence="11 12">
    <name type="scientific">Strongylocentrotus purpuratus</name>
    <name type="common">Purple sea urchin</name>
    <dbReference type="NCBI Taxonomy" id="7668"/>
    <lineage>
        <taxon>Eukaryota</taxon>
        <taxon>Metazoa</taxon>
        <taxon>Echinodermata</taxon>
        <taxon>Eleutherozoa</taxon>
        <taxon>Echinozoa</taxon>
        <taxon>Echinoidea</taxon>
        <taxon>Euechinoidea</taxon>
        <taxon>Echinacea</taxon>
        <taxon>Camarodonta</taxon>
        <taxon>Echinidea</taxon>
        <taxon>Strongylocentrotidae</taxon>
        <taxon>Strongylocentrotus</taxon>
    </lineage>
</organism>
<dbReference type="Proteomes" id="UP000007110">
    <property type="component" value="Unassembled WGS sequence"/>
</dbReference>
<feature type="transmembrane region" description="Helical" evidence="9">
    <location>
        <begin position="52"/>
        <end position="80"/>
    </location>
</feature>
<dbReference type="SUPFAM" id="SSF81321">
    <property type="entry name" value="Family A G protein-coupled receptor-like"/>
    <property type="match status" value="1"/>
</dbReference>
<sequence>MSSFTTLVSEHTMTSLMTERMDTTSLLDTGMTSDALSTEMEEGGSVVTYPKYIQIIACTVGIPIIVVGSGGNLLTILAVAKSKRLRANTMNLYIVSLCVSDILYCTTILPVLLAVYTHNAWILGQTYCKIYATLLFTFVGATLMCLAAIALSRYFKIRHAAIYNRLFTKYLFIGGLIAIAWMLPLMFLFPAIIGVWGGIGYEPKTLTCTILRQNSSYNHFFMASALILPTAFIVTFYLRIFCIVQASNRRINSHNMQLPAPSNESKTGAGQQRKRCVREDLSFTRMMIAIFIIFIACYFPYIITNLIDPEVKVLDLHFFAGMCCWFSSCLNPVLYVFMNRHFRRAFANLSLWRSESITT</sequence>
<reference evidence="12" key="1">
    <citation type="submission" date="2015-02" db="EMBL/GenBank/DDBJ databases">
        <title>Genome sequencing for Strongylocentrotus purpuratus.</title>
        <authorList>
            <person name="Murali S."/>
            <person name="Liu Y."/>
            <person name="Vee V."/>
            <person name="English A."/>
            <person name="Wang M."/>
            <person name="Skinner E."/>
            <person name="Han Y."/>
            <person name="Muzny D.M."/>
            <person name="Worley K.C."/>
            <person name="Gibbs R.A."/>
        </authorList>
    </citation>
    <scope>NUCLEOTIDE SEQUENCE</scope>
</reference>
<evidence type="ECO:0000256" key="6">
    <source>
        <dbReference type="ARBA" id="ARBA00023136"/>
    </source>
</evidence>
<evidence type="ECO:0000256" key="8">
    <source>
        <dbReference type="ARBA" id="ARBA00023224"/>
    </source>
</evidence>
<feature type="transmembrane region" description="Helical" evidence="9">
    <location>
        <begin position="92"/>
        <end position="118"/>
    </location>
</feature>
<evidence type="ECO:0000259" key="10">
    <source>
        <dbReference type="PROSITE" id="PS50262"/>
    </source>
</evidence>
<accession>A0A7M7PTV0</accession>
<evidence type="ECO:0000313" key="12">
    <source>
        <dbReference type="Proteomes" id="UP000007110"/>
    </source>
</evidence>
<dbReference type="PANTHER" id="PTHR24228">
    <property type="entry name" value="B2 BRADYKININ RECEPTOR/ANGIOTENSIN II RECEPTOR"/>
    <property type="match status" value="1"/>
</dbReference>
<name>A0A7M7PTV0_STRPU</name>
<keyword evidence="3 9" id="KW-0812">Transmembrane</keyword>
<keyword evidence="2" id="KW-1003">Cell membrane</keyword>
<dbReference type="GO" id="GO:0007602">
    <property type="term" value="P:phototransduction"/>
    <property type="evidence" value="ECO:0000318"/>
    <property type="project" value="GO_Central"/>
</dbReference>
<feature type="domain" description="G-protein coupled receptors family 1 profile" evidence="10">
    <location>
        <begin position="71"/>
        <end position="335"/>
    </location>
</feature>
<keyword evidence="8" id="KW-0807">Transducer</keyword>
<dbReference type="InterPro" id="IPR000276">
    <property type="entry name" value="GPCR_Rhodpsn"/>
</dbReference>
<dbReference type="Pfam" id="PF00001">
    <property type="entry name" value="7tm_1"/>
    <property type="match status" value="1"/>
</dbReference>
<dbReference type="GO" id="GO:0007186">
    <property type="term" value="P:G protein-coupled receptor signaling pathway"/>
    <property type="evidence" value="ECO:0000318"/>
    <property type="project" value="GO_Central"/>
</dbReference>
<comment type="subcellular location">
    <subcellularLocation>
        <location evidence="1">Cell membrane</location>
        <topology evidence="1">Multi-pass membrane protein</topology>
    </subcellularLocation>
</comment>
<dbReference type="OrthoDB" id="6117944at2759"/>
<dbReference type="FunFam" id="1.20.1070.10:FF:000312">
    <property type="entry name" value="protein trapped in endoderm-1"/>
    <property type="match status" value="1"/>
</dbReference>
<proteinExistence type="predicted"/>
<feature type="transmembrane region" description="Helical" evidence="9">
    <location>
        <begin position="171"/>
        <end position="199"/>
    </location>
</feature>
<evidence type="ECO:0000256" key="9">
    <source>
        <dbReference type="SAM" id="Phobius"/>
    </source>
</evidence>
<dbReference type="GeneID" id="105441079"/>
<dbReference type="InterPro" id="IPR017452">
    <property type="entry name" value="GPCR_Rhodpsn_7TM"/>
</dbReference>